<accession>A0A7J0BTE2</accession>
<dbReference type="Proteomes" id="UP000503820">
    <property type="component" value="Unassembled WGS sequence"/>
</dbReference>
<evidence type="ECO:0000313" key="3">
    <source>
        <dbReference type="Proteomes" id="UP000503820"/>
    </source>
</evidence>
<organism evidence="2 3">
    <name type="scientific">Desulfovibrio psychrotolerans</name>
    <dbReference type="NCBI Taxonomy" id="415242"/>
    <lineage>
        <taxon>Bacteria</taxon>
        <taxon>Pseudomonadati</taxon>
        <taxon>Thermodesulfobacteriota</taxon>
        <taxon>Desulfovibrionia</taxon>
        <taxon>Desulfovibrionales</taxon>
        <taxon>Desulfovibrionaceae</taxon>
        <taxon>Desulfovibrio</taxon>
    </lineage>
</organism>
<evidence type="ECO:0000313" key="2">
    <source>
        <dbReference type="EMBL" id="GFM36432.1"/>
    </source>
</evidence>
<protein>
    <submittedName>
        <fullName evidence="2">Uncharacterized protein</fullName>
    </submittedName>
</protein>
<comment type="caution">
    <text evidence="2">The sequence shown here is derived from an EMBL/GenBank/DDBJ whole genome shotgun (WGS) entry which is preliminary data.</text>
</comment>
<feature type="region of interest" description="Disordered" evidence="1">
    <location>
        <begin position="94"/>
        <end position="126"/>
    </location>
</feature>
<name>A0A7J0BTE2_9BACT</name>
<dbReference type="AlphaFoldDB" id="A0A7J0BTE2"/>
<evidence type="ECO:0000256" key="1">
    <source>
        <dbReference type="SAM" id="MobiDB-lite"/>
    </source>
</evidence>
<gene>
    <name evidence="2" type="ORF">DSM19430T_11160</name>
</gene>
<proteinExistence type="predicted"/>
<dbReference type="EMBL" id="BLVP01000006">
    <property type="protein sequence ID" value="GFM36432.1"/>
    <property type="molecule type" value="Genomic_DNA"/>
</dbReference>
<sequence>MERALRKLAAQLNAYDEASLMNLWEHYAKEVEHFEPTKRWEESALIFSFIQAVRWKNQLFNHHWAENSRPDATGLPPQSSFTLLEDLSAGGKVRDAQASLDDGGPAGGDGAHKRAKVLSFRPRETD</sequence>
<reference evidence="2 3" key="1">
    <citation type="submission" date="2020-05" db="EMBL/GenBank/DDBJ databases">
        <title>Draft genome sequence of Desulfovibrio psychrotolerans JS1T.</title>
        <authorList>
            <person name="Ueno A."/>
            <person name="Tamazawa S."/>
            <person name="Tamamura S."/>
            <person name="Murakami T."/>
            <person name="Kiyama T."/>
            <person name="Inomata H."/>
            <person name="Amano Y."/>
            <person name="Miyakawa K."/>
            <person name="Tamaki H."/>
            <person name="Naganuma T."/>
            <person name="Kaneko K."/>
        </authorList>
    </citation>
    <scope>NUCLEOTIDE SEQUENCE [LARGE SCALE GENOMIC DNA]</scope>
    <source>
        <strain evidence="2 3">JS1</strain>
    </source>
</reference>
<dbReference type="RefSeq" id="WP_174409112.1">
    <property type="nucleotide sequence ID" value="NZ_BLVP01000006.1"/>
</dbReference>
<keyword evidence="3" id="KW-1185">Reference proteome</keyword>